<keyword evidence="3" id="KW-1185">Reference proteome</keyword>
<keyword evidence="1" id="KW-1133">Transmembrane helix</keyword>
<dbReference type="EMBL" id="CP022540">
    <property type="protein sequence ID" value="ASP20230.1"/>
    <property type="molecule type" value="Genomic_DNA"/>
</dbReference>
<gene>
    <name evidence="2" type="ORF">ANTHELSMS3_01534</name>
</gene>
<evidence type="ECO:0000256" key="1">
    <source>
        <dbReference type="SAM" id="Phobius"/>
    </source>
</evidence>
<organism evidence="2 3">
    <name type="scientific">Antarctobacter heliothermus</name>
    <dbReference type="NCBI Taxonomy" id="74033"/>
    <lineage>
        <taxon>Bacteria</taxon>
        <taxon>Pseudomonadati</taxon>
        <taxon>Pseudomonadota</taxon>
        <taxon>Alphaproteobacteria</taxon>
        <taxon>Rhodobacterales</taxon>
        <taxon>Roseobacteraceae</taxon>
        <taxon>Antarctobacter</taxon>
    </lineage>
</organism>
<proteinExistence type="predicted"/>
<evidence type="ECO:0000313" key="3">
    <source>
        <dbReference type="Proteomes" id="UP000203589"/>
    </source>
</evidence>
<dbReference type="AlphaFoldDB" id="A0A222E236"/>
<sequence>MHGAFLRQVGTVFGARRGGLAGLTGGDPILAALLWLIPVLMPARRRGARR</sequence>
<dbReference type="Proteomes" id="UP000203589">
    <property type="component" value="Chromosome"/>
</dbReference>
<name>A0A222E236_9RHOB</name>
<protein>
    <submittedName>
        <fullName evidence="2">Uncharacterized protein</fullName>
    </submittedName>
</protein>
<keyword evidence="1" id="KW-0812">Transmembrane</keyword>
<keyword evidence="1" id="KW-0472">Membrane</keyword>
<reference evidence="2 3" key="1">
    <citation type="submission" date="2017-07" db="EMBL/GenBank/DDBJ databases">
        <title>Genome Sequence of Antarctobacter heliothermus Strain SMS3 Isolated from a culture of the Diatom Skeletonema marinoi.</title>
        <authorList>
            <person name="Topel M."/>
            <person name="Pinder M.I.M."/>
            <person name="Johansson O.N."/>
            <person name="Kourtchenko O."/>
            <person name="Godhe A."/>
            <person name="Clarke A.K."/>
        </authorList>
    </citation>
    <scope>NUCLEOTIDE SEQUENCE [LARGE SCALE GENOMIC DNA]</scope>
    <source>
        <strain evidence="2 3">SMS3</strain>
    </source>
</reference>
<dbReference type="KEGG" id="aht:ANTHELSMS3_01534"/>
<accession>A0A222E236</accession>
<dbReference type="RefSeq" id="WP_157733438.1">
    <property type="nucleotide sequence ID" value="NZ_CP022540.1"/>
</dbReference>
<evidence type="ECO:0000313" key="2">
    <source>
        <dbReference type="EMBL" id="ASP20230.1"/>
    </source>
</evidence>
<feature type="transmembrane region" description="Helical" evidence="1">
    <location>
        <begin position="20"/>
        <end position="41"/>
    </location>
</feature>